<reference evidence="1" key="2">
    <citation type="journal article" date="2008" name="Genome Biol.">
        <title>Improved genome assembly and evidence-based global gene model set for the chordate Ciona intestinalis: new insight into intron and operon populations.</title>
        <authorList>
            <person name="Satou Y."/>
            <person name="Mineta K."/>
            <person name="Ogasawara M."/>
            <person name="Sasakura Y."/>
            <person name="Shoguchi E."/>
            <person name="Ueno K."/>
            <person name="Yamada L."/>
            <person name="Matsumoto J."/>
            <person name="Wasserscheid J."/>
            <person name="Dewar K."/>
            <person name="Wiley G.B."/>
            <person name="Macmil S.L."/>
            <person name="Roe B.A."/>
            <person name="Zeller R.W."/>
            <person name="Hastings K.E."/>
            <person name="Lemaire P."/>
            <person name="Lindquist E."/>
            <person name="Endo T."/>
            <person name="Hotta K."/>
            <person name="Inaba K."/>
        </authorList>
    </citation>
    <scope>NUCLEOTIDE SEQUENCE [LARGE SCALE GENOMIC DNA]</scope>
    <source>
        <strain evidence="1">wild type</strain>
    </source>
</reference>
<dbReference type="Ensembl" id="ENSCINT00000024509.2">
    <property type="protein sequence ID" value="ENSCINP00000024263.2"/>
    <property type="gene ID" value="ENSCING00000013157.2"/>
</dbReference>
<dbReference type="PANTHER" id="PTHR46717">
    <property type="entry name" value="E3 UBIQUITIN-PROTEIN LIGASE RNF180"/>
    <property type="match status" value="1"/>
</dbReference>
<evidence type="ECO:0000313" key="2">
    <source>
        <dbReference type="Proteomes" id="UP000008144"/>
    </source>
</evidence>
<reference evidence="1" key="4">
    <citation type="submission" date="2025-09" db="UniProtKB">
        <authorList>
            <consortium name="Ensembl"/>
        </authorList>
    </citation>
    <scope>IDENTIFICATION</scope>
</reference>
<dbReference type="GO" id="GO:0061630">
    <property type="term" value="F:ubiquitin protein ligase activity"/>
    <property type="evidence" value="ECO:0007669"/>
    <property type="project" value="InterPro"/>
</dbReference>
<dbReference type="AlphaFoldDB" id="F6YFI1"/>
<evidence type="ECO:0000313" key="1">
    <source>
        <dbReference type="Ensembl" id="ENSCINP00000024263.2"/>
    </source>
</evidence>
<keyword evidence="2" id="KW-1185">Reference proteome</keyword>
<organism evidence="1 2">
    <name type="scientific">Ciona intestinalis</name>
    <name type="common">Transparent sea squirt</name>
    <name type="synonym">Ascidia intestinalis</name>
    <dbReference type="NCBI Taxonomy" id="7719"/>
    <lineage>
        <taxon>Eukaryota</taxon>
        <taxon>Metazoa</taxon>
        <taxon>Chordata</taxon>
        <taxon>Tunicata</taxon>
        <taxon>Ascidiacea</taxon>
        <taxon>Phlebobranchia</taxon>
        <taxon>Cionidae</taxon>
        <taxon>Ciona</taxon>
    </lineage>
</organism>
<sequence length="132" mass="14975">MHTEANCKVRESAVCPDNNNQVWFLNYDSSPLWVNDAIDKGDWKIGKLHCPSCNGRLGSFNFIQQQKCTCQKFVVPPVWLQKSKVDIGFQPKIIATKRSELIPQLTMIDDTMPTESVTTEIEANLFELEASI</sequence>
<dbReference type="InterPro" id="IPR033263">
    <property type="entry name" value="RNF180"/>
</dbReference>
<proteinExistence type="predicted"/>
<accession>F6YFI1</accession>
<dbReference type="Proteomes" id="UP000008144">
    <property type="component" value="Chromosome 8"/>
</dbReference>
<dbReference type="PANTHER" id="PTHR46717:SF1">
    <property type="entry name" value="E3 UBIQUITIN-PROTEIN LIGASE RNF180"/>
    <property type="match status" value="1"/>
</dbReference>
<dbReference type="GO" id="GO:0000209">
    <property type="term" value="P:protein polyubiquitination"/>
    <property type="evidence" value="ECO:0007669"/>
    <property type="project" value="InterPro"/>
</dbReference>
<protein>
    <submittedName>
        <fullName evidence="1">Uncharacterized protein</fullName>
    </submittedName>
</protein>
<reference evidence="1" key="3">
    <citation type="submission" date="2025-08" db="UniProtKB">
        <authorList>
            <consortium name="Ensembl"/>
        </authorList>
    </citation>
    <scope>IDENTIFICATION</scope>
</reference>
<dbReference type="HOGENOM" id="CLU_144241_0_0_1"/>
<dbReference type="InParanoid" id="F6YFI1"/>
<reference evidence="2" key="1">
    <citation type="journal article" date="2002" name="Science">
        <title>The draft genome of Ciona intestinalis: insights into chordate and vertebrate origins.</title>
        <authorList>
            <person name="Dehal P."/>
            <person name="Satou Y."/>
            <person name="Campbell R.K."/>
            <person name="Chapman J."/>
            <person name="Degnan B."/>
            <person name="De Tomaso A."/>
            <person name="Davidson B."/>
            <person name="Di Gregorio A."/>
            <person name="Gelpke M."/>
            <person name="Goodstein D.M."/>
            <person name="Harafuji N."/>
            <person name="Hastings K.E."/>
            <person name="Ho I."/>
            <person name="Hotta K."/>
            <person name="Huang W."/>
            <person name="Kawashima T."/>
            <person name="Lemaire P."/>
            <person name="Martinez D."/>
            <person name="Meinertzhagen I.A."/>
            <person name="Necula S."/>
            <person name="Nonaka M."/>
            <person name="Putnam N."/>
            <person name="Rash S."/>
            <person name="Saiga H."/>
            <person name="Satake M."/>
            <person name="Terry A."/>
            <person name="Yamada L."/>
            <person name="Wang H.G."/>
            <person name="Awazu S."/>
            <person name="Azumi K."/>
            <person name="Boore J."/>
            <person name="Branno M."/>
            <person name="Chin-Bow S."/>
            <person name="DeSantis R."/>
            <person name="Doyle S."/>
            <person name="Francino P."/>
            <person name="Keys D.N."/>
            <person name="Haga S."/>
            <person name="Hayashi H."/>
            <person name="Hino K."/>
            <person name="Imai K.S."/>
            <person name="Inaba K."/>
            <person name="Kano S."/>
            <person name="Kobayashi K."/>
            <person name="Kobayashi M."/>
            <person name="Lee B.I."/>
            <person name="Makabe K.W."/>
            <person name="Manohar C."/>
            <person name="Matassi G."/>
            <person name="Medina M."/>
            <person name="Mochizuki Y."/>
            <person name="Mount S."/>
            <person name="Morishita T."/>
            <person name="Miura S."/>
            <person name="Nakayama A."/>
            <person name="Nishizaka S."/>
            <person name="Nomoto H."/>
            <person name="Ohta F."/>
            <person name="Oishi K."/>
            <person name="Rigoutsos I."/>
            <person name="Sano M."/>
            <person name="Sasaki A."/>
            <person name="Sasakura Y."/>
            <person name="Shoguchi E."/>
            <person name="Shin-i T."/>
            <person name="Spagnuolo A."/>
            <person name="Stainier D."/>
            <person name="Suzuki M.M."/>
            <person name="Tassy O."/>
            <person name="Takatori N."/>
            <person name="Tokuoka M."/>
            <person name="Yagi K."/>
            <person name="Yoshizaki F."/>
            <person name="Wada S."/>
            <person name="Zhang C."/>
            <person name="Hyatt P.D."/>
            <person name="Larimer F."/>
            <person name="Detter C."/>
            <person name="Doggett N."/>
            <person name="Glavina T."/>
            <person name="Hawkins T."/>
            <person name="Richardson P."/>
            <person name="Lucas S."/>
            <person name="Kohara Y."/>
            <person name="Levine M."/>
            <person name="Satoh N."/>
            <person name="Rokhsar D.S."/>
        </authorList>
    </citation>
    <scope>NUCLEOTIDE SEQUENCE [LARGE SCALE GENOMIC DNA]</scope>
</reference>
<name>F6YFI1_CIOIN</name>
<dbReference type="EMBL" id="EAAA01002729">
    <property type="status" value="NOT_ANNOTATED_CDS"/>
    <property type="molecule type" value="Genomic_DNA"/>
</dbReference>
<dbReference type="GeneTree" id="ENSGT00950000182909"/>